<keyword evidence="1" id="KW-1133">Transmembrane helix</keyword>
<keyword evidence="1" id="KW-0472">Membrane</keyword>
<dbReference type="AlphaFoldDB" id="A0A0U1KZF5"/>
<protein>
    <submittedName>
        <fullName evidence="3">Similar to TadZ/CpaE, associated with Flp pilus assembly</fullName>
    </submittedName>
</protein>
<keyword evidence="4" id="KW-1185">Reference proteome</keyword>
<evidence type="ECO:0000313" key="3">
    <source>
        <dbReference type="EMBL" id="CQR72797.1"/>
    </source>
</evidence>
<keyword evidence="1" id="KW-0812">Transmembrane</keyword>
<dbReference type="RefSeq" id="WP_021168484.1">
    <property type="nucleotide sequence ID" value="NZ_CTRP01000011.1"/>
</dbReference>
<sequence length="138" mass="14509">MNTASHLKQNHGQAMVETALILPVILLILFAILEFGMVLNQYLVLTAAAREGARTAAVSDDTAARVAVAEAVAGISTIGLQVNIAYSGDKREQGKSVTVTVSKPIEVTTPVIKSIIVSAFAPDVPVLTGRSVMRVELP</sequence>
<reference evidence="4" key="1">
    <citation type="submission" date="2015-03" db="EMBL/GenBank/DDBJ databases">
        <authorList>
            <person name="Nijsse Bart"/>
        </authorList>
    </citation>
    <scope>NUCLEOTIDE SEQUENCE [LARGE SCALE GENOMIC DNA]</scope>
</reference>
<proteinExistence type="predicted"/>
<dbReference type="Pfam" id="PF07811">
    <property type="entry name" value="TadE"/>
    <property type="match status" value="1"/>
</dbReference>
<dbReference type="EMBL" id="CTRP01000011">
    <property type="protein sequence ID" value="CQR72797.1"/>
    <property type="molecule type" value="Genomic_DNA"/>
</dbReference>
<feature type="transmembrane region" description="Helical" evidence="1">
    <location>
        <begin position="20"/>
        <end position="45"/>
    </location>
</feature>
<accession>A0A0U1KZF5</accession>
<evidence type="ECO:0000256" key="1">
    <source>
        <dbReference type="SAM" id="Phobius"/>
    </source>
</evidence>
<evidence type="ECO:0000259" key="2">
    <source>
        <dbReference type="Pfam" id="PF07811"/>
    </source>
</evidence>
<name>A0A0U1KZF5_9FIRM</name>
<organism evidence="3 4">
    <name type="scientific">Sporomusa ovata</name>
    <dbReference type="NCBI Taxonomy" id="2378"/>
    <lineage>
        <taxon>Bacteria</taxon>
        <taxon>Bacillati</taxon>
        <taxon>Bacillota</taxon>
        <taxon>Negativicutes</taxon>
        <taxon>Selenomonadales</taxon>
        <taxon>Sporomusaceae</taxon>
        <taxon>Sporomusa</taxon>
    </lineage>
</organism>
<gene>
    <name evidence="3" type="ORF">SpAn4DRAFT_3257</name>
</gene>
<dbReference type="InterPro" id="IPR012495">
    <property type="entry name" value="TadE-like_dom"/>
</dbReference>
<evidence type="ECO:0000313" key="4">
    <source>
        <dbReference type="Proteomes" id="UP000049855"/>
    </source>
</evidence>
<dbReference type="Proteomes" id="UP000049855">
    <property type="component" value="Unassembled WGS sequence"/>
</dbReference>
<feature type="domain" description="TadE-like" evidence="2">
    <location>
        <begin position="12"/>
        <end position="54"/>
    </location>
</feature>